<protein>
    <submittedName>
        <fullName evidence="2">AAA family ATPase</fullName>
    </submittedName>
</protein>
<dbReference type="Pfam" id="PF07728">
    <property type="entry name" value="AAA_5"/>
    <property type="match status" value="1"/>
</dbReference>
<comment type="caution">
    <text evidence="2">The sequence shown here is derived from an EMBL/GenBank/DDBJ whole genome shotgun (WGS) entry which is preliminary data.</text>
</comment>
<dbReference type="InterPro" id="IPR052934">
    <property type="entry name" value="Methyl-DNA_Rec/Restrict_Enz"/>
</dbReference>
<dbReference type="PANTHER" id="PTHR37291:SF1">
    <property type="entry name" value="TYPE IV METHYL-DIRECTED RESTRICTION ENZYME ECOKMCRB SUBUNIT"/>
    <property type="match status" value="1"/>
</dbReference>
<dbReference type="InterPro" id="IPR027417">
    <property type="entry name" value="P-loop_NTPase"/>
</dbReference>
<evidence type="ECO:0000313" key="2">
    <source>
        <dbReference type="EMBL" id="MDF0592985.1"/>
    </source>
</evidence>
<evidence type="ECO:0000259" key="1">
    <source>
        <dbReference type="SMART" id="SM00382"/>
    </source>
</evidence>
<organism evidence="2 3">
    <name type="scientific">Candidatus Methanocrinis alkalitolerans</name>
    <dbReference type="NCBI Taxonomy" id="3033395"/>
    <lineage>
        <taxon>Archaea</taxon>
        <taxon>Methanobacteriati</taxon>
        <taxon>Methanobacteriota</taxon>
        <taxon>Stenosarchaea group</taxon>
        <taxon>Methanomicrobia</taxon>
        <taxon>Methanotrichales</taxon>
        <taxon>Methanotrichaceae</taxon>
        <taxon>Methanocrinis</taxon>
    </lineage>
</organism>
<dbReference type="InterPro" id="IPR011704">
    <property type="entry name" value="ATPase_dyneun-rel_AAA"/>
</dbReference>
<dbReference type="RefSeq" id="WP_316968690.1">
    <property type="nucleotide sequence ID" value="NZ_JARFPL010000012.1"/>
</dbReference>
<dbReference type="Gene3D" id="3.40.50.300">
    <property type="entry name" value="P-loop containing nucleotide triphosphate hydrolases"/>
    <property type="match status" value="1"/>
</dbReference>
<keyword evidence="3" id="KW-1185">Reference proteome</keyword>
<dbReference type="Proteomes" id="UP001215956">
    <property type="component" value="Unassembled WGS sequence"/>
</dbReference>
<evidence type="ECO:0000313" key="3">
    <source>
        <dbReference type="Proteomes" id="UP001215956"/>
    </source>
</evidence>
<dbReference type="SUPFAM" id="SSF52540">
    <property type="entry name" value="P-loop containing nucleoside triphosphate hydrolases"/>
    <property type="match status" value="1"/>
</dbReference>
<sequence>MILDEKIHRKILEAYEWMNKEKKLSSGVQSNTSDDLVYLMRENLGYLRFHLIKMLQNPPQENKLDAYFRQYEAIAQELGISRHSLMSLLEKINGLPHRYWSIATTRGLDWRGERAWDFMRDGFYVSIGWTELGDLSDITPDKAGKEKIREILRNMGYDSTNSRVNPPFKFTTEIKKGDLVVVSRLSVLGFGRVVGDYYYEKNDADPWPHRIPVEWISFEKWTLPRGRLQTALYEIKDPINLIEIERRRNSVHVKIPPPIQSRFIIRVRYILERRGQVIIYGPPGTGKTYWAEKAAFELAARSNFLMEFDQLVDYQKSFLTGDGESFGAVRTCCFHPAYGYEDFIEGYRPEQAEGQMIFSLRDGVFKRLCKDALENPQTSFYLIIDEINRGDIPRIFGELMTIIEKDKRGKSITLPISGEQFKVPSNVYIIGTMNTADRSIALLDAALRRRFGFIELMPDPSVLGGATIEGIHLGRWLEALNQKICKNVARDARNLQIGHSYLLRDNGTPIANLSEFAKALHEEMIPLLEEYCYEDFRTLEKILGSGIVDANYQKIRNELFKRTSQEELLKALALISIETLEK</sequence>
<name>A0ABT5XE42_9EURY</name>
<accession>A0ABT5XE42</accession>
<reference evidence="2 3" key="1">
    <citation type="submission" date="2023-03" db="EMBL/GenBank/DDBJ databases">
        <title>Whole genome sequencing of Methanotrichaceae archaeon M04Ac.</title>
        <authorList>
            <person name="Khomyakova M.A."/>
            <person name="Merkel A.Y."/>
            <person name="Slobodkin A.I."/>
        </authorList>
    </citation>
    <scope>NUCLEOTIDE SEQUENCE [LARGE SCALE GENOMIC DNA]</scope>
    <source>
        <strain evidence="2 3">M04Ac</strain>
    </source>
</reference>
<dbReference type="InterPro" id="IPR003593">
    <property type="entry name" value="AAA+_ATPase"/>
</dbReference>
<feature type="domain" description="AAA+ ATPase" evidence="1">
    <location>
        <begin position="273"/>
        <end position="461"/>
    </location>
</feature>
<gene>
    <name evidence="2" type="ORF">P0O24_05245</name>
</gene>
<dbReference type="PANTHER" id="PTHR37291">
    <property type="entry name" value="5-METHYLCYTOSINE-SPECIFIC RESTRICTION ENZYME B"/>
    <property type="match status" value="1"/>
</dbReference>
<proteinExistence type="predicted"/>
<dbReference type="SMART" id="SM00382">
    <property type="entry name" value="AAA"/>
    <property type="match status" value="1"/>
</dbReference>
<dbReference type="EMBL" id="JARFPL010000012">
    <property type="protein sequence ID" value="MDF0592985.1"/>
    <property type="molecule type" value="Genomic_DNA"/>
</dbReference>